<feature type="transmembrane region" description="Helical" evidence="5">
    <location>
        <begin position="439"/>
        <end position="460"/>
    </location>
</feature>
<evidence type="ECO:0000256" key="5">
    <source>
        <dbReference type="SAM" id="Phobius"/>
    </source>
</evidence>
<feature type="domain" description="Sugar phosphate transporter" evidence="6">
    <location>
        <begin position="171"/>
        <end position="330"/>
    </location>
</feature>
<keyword evidence="4 5" id="KW-0472">Membrane</keyword>
<feature type="transmembrane region" description="Helical" evidence="5">
    <location>
        <begin position="159"/>
        <end position="183"/>
    </location>
</feature>
<feature type="domain" description="Sugar phosphate transporter" evidence="6">
    <location>
        <begin position="437"/>
        <end position="512"/>
    </location>
</feature>
<comment type="caution">
    <text evidence="7">The sequence shown here is derived from an EMBL/GenBank/DDBJ whole genome shotgun (WGS) entry which is preliminary data.</text>
</comment>
<protein>
    <recommendedName>
        <fullName evidence="6">Sugar phosphate transporter domain-containing protein</fullName>
    </recommendedName>
</protein>
<evidence type="ECO:0000256" key="1">
    <source>
        <dbReference type="ARBA" id="ARBA00004141"/>
    </source>
</evidence>
<evidence type="ECO:0000313" key="8">
    <source>
        <dbReference type="Proteomes" id="UP001385951"/>
    </source>
</evidence>
<feature type="transmembrane region" description="Helical" evidence="5">
    <location>
        <begin position="231"/>
        <end position="250"/>
    </location>
</feature>
<evidence type="ECO:0000313" key="7">
    <source>
        <dbReference type="EMBL" id="KAK7683833.1"/>
    </source>
</evidence>
<organism evidence="7 8">
    <name type="scientific">Cerrena zonata</name>
    <dbReference type="NCBI Taxonomy" id="2478898"/>
    <lineage>
        <taxon>Eukaryota</taxon>
        <taxon>Fungi</taxon>
        <taxon>Dikarya</taxon>
        <taxon>Basidiomycota</taxon>
        <taxon>Agaricomycotina</taxon>
        <taxon>Agaricomycetes</taxon>
        <taxon>Polyporales</taxon>
        <taxon>Cerrenaceae</taxon>
        <taxon>Cerrena</taxon>
    </lineage>
</organism>
<sequence length="530" mass="58969">MNYFTGSDFLPKLDEHAFGLRHPKEIQVHVEDPCYHDGIDGVDNTLFSDLAGVAFKSSKRFVNPFGLENIREVDEDSILWSDHSHDNNPEYHTKDEHYAYIHSREGEEPFARCNNHLKSPTLPMFLSHSTRIRSRDKKSSRSWLRRSSRSILSSGSNSLWRHAVLGNSQTLWLILYFVFNLLLTLSNKSVLIDFPFPYTLTAFHALFCSIGGCFLRSRGYFTSKPLKFRQELVLVAFSVLYAVNIAVSNVSLNMVTVPFHQVVRAVTPIFTIIISAILLDARTARMKVTSLAPVIIGVAFATYGDYYFTGCGLLLTLLGTLLAALKTIYTNILQSSSRPTPASPILLKSMPRLFDLRRKLIPPSLGLNSLDLLTRMSPLAFIQCVIYAQLSGELDRLRHFGHAHQYDALDFSSAGSVANVTASALTYGSSMTIASGLTWSRIIILLINATVAFGLNIVSFTANGKVGALSMTVAANVKQVLTILFAVSMFNLTITPMNAIGIVLTLLGGAWYASVEYFEKKQNKTRSTRR</sequence>
<feature type="transmembrane region" description="Helical" evidence="5">
    <location>
        <begin position="262"/>
        <end position="281"/>
    </location>
</feature>
<evidence type="ECO:0000256" key="2">
    <source>
        <dbReference type="ARBA" id="ARBA00022692"/>
    </source>
</evidence>
<keyword evidence="2 5" id="KW-0812">Transmembrane</keyword>
<dbReference type="InterPro" id="IPR050186">
    <property type="entry name" value="TPT_transporter"/>
</dbReference>
<comment type="subcellular location">
    <subcellularLocation>
        <location evidence="1">Membrane</location>
        <topology evidence="1">Multi-pass membrane protein</topology>
    </subcellularLocation>
</comment>
<proteinExistence type="predicted"/>
<dbReference type="InterPro" id="IPR037185">
    <property type="entry name" value="EmrE-like"/>
</dbReference>
<evidence type="ECO:0000259" key="6">
    <source>
        <dbReference type="Pfam" id="PF03151"/>
    </source>
</evidence>
<keyword evidence="3 5" id="KW-1133">Transmembrane helix</keyword>
<dbReference type="AlphaFoldDB" id="A0AAW0FS09"/>
<evidence type="ECO:0000256" key="3">
    <source>
        <dbReference type="ARBA" id="ARBA00022989"/>
    </source>
</evidence>
<dbReference type="GO" id="GO:0016020">
    <property type="term" value="C:membrane"/>
    <property type="evidence" value="ECO:0007669"/>
    <property type="project" value="UniProtKB-SubCell"/>
</dbReference>
<evidence type="ECO:0000256" key="4">
    <source>
        <dbReference type="ARBA" id="ARBA00023136"/>
    </source>
</evidence>
<dbReference type="PANTHER" id="PTHR11132">
    <property type="entry name" value="SOLUTE CARRIER FAMILY 35"/>
    <property type="match status" value="1"/>
</dbReference>
<dbReference type="EMBL" id="JASBNA010000029">
    <property type="protein sequence ID" value="KAK7683833.1"/>
    <property type="molecule type" value="Genomic_DNA"/>
</dbReference>
<dbReference type="InterPro" id="IPR004853">
    <property type="entry name" value="Sugar_P_trans_dom"/>
</dbReference>
<name>A0AAW0FS09_9APHY</name>
<dbReference type="Proteomes" id="UP001385951">
    <property type="component" value="Unassembled WGS sequence"/>
</dbReference>
<reference evidence="7 8" key="1">
    <citation type="submission" date="2022-09" db="EMBL/GenBank/DDBJ databases">
        <authorList>
            <person name="Palmer J.M."/>
        </authorList>
    </citation>
    <scope>NUCLEOTIDE SEQUENCE [LARGE SCALE GENOMIC DNA]</scope>
    <source>
        <strain evidence="7 8">DSM 7382</strain>
    </source>
</reference>
<feature type="transmembrane region" description="Helical" evidence="5">
    <location>
        <begin position="480"/>
        <end position="513"/>
    </location>
</feature>
<keyword evidence="8" id="KW-1185">Reference proteome</keyword>
<feature type="transmembrane region" description="Helical" evidence="5">
    <location>
        <begin position="195"/>
        <end position="215"/>
    </location>
</feature>
<gene>
    <name evidence="7" type="ORF">QCA50_013209</name>
</gene>
<dbReference type="SUPFAM" id="SSF103481">
    <property type="entry name" value="Multidrug resistance efflux transporter EmrE"/>
    <property type="match status" value="1"/>
</dbReference>
<dbReference type="Pfam" id="PF03151">
    <property type="entry name" value="TPT"/>
    <property type="match status" value="2"/>
</dbReference>
<feature type="transmembrane region" description="Helical" evidence="5">
    <location>
        <begin position="312"/>
        <end position="329"/>
    </location>
</feature>
<accession>A0AAW0FS09</accession>